<dbReference type="SUPFAM" id="SSF56935">
    <property type="entry name" value="Porins"/>
    <property type="match status" value="1"/>
</dbReference>
<evidence type="ECO:0000256" key="4">
    <source>
        <dbReference type="ARBA" id="ARBA00022692"/>
    </source>
</evidence>
<feature type="domain" description="TonB-dependent receptor plug" evidence="13">
    <location>
        <begin position="71"/>
        <end position="174"/>
    </location>
</feature>
<dbReference type="InterPro" id="IPR036942">
    <property type="entry name" value="Beta-barrel_TonB_sf"/>
</dbReference>
<sequence>MNERRRWCGVSATVLSLMLAHPALAQQSVPESSAAETEPSSQSAEAQEEPGSVSGGDILVTGTRIRRTDVSTATPITVVDREMLTQRGLGRLDETLSAIPQIAPMLGERGSNDPRLGPARINLRKLGTGRTLNLLNGERMTNDVNIIPSALVERVDVLTGGASAVYGSDAIAGVVNFIVKRRYEGLELNAEASTQQSTNDNAFMLNLLDEAGYPKPDRNVWGGQQYFASLTAGMNFADDRGNFSLFGSFRRTVPMAFSKFDHTACPLQMNPPWVPVQTNDTWTCGFTEYNPYNWFAAGGGEWTNATDGSRNWREYDPDDIVRVPQRDYLQRSTRTYNAGGFFSFDFSSSLKFDANFLYTRYKQQGRNAQAVGFYAPEFEMPCDNPFMSPQQAAIVCGANAGVAGATAPFSMTIFRPDYTNDYRNDVSDWRGAAHLSGNITDDIRFDLSGQKSRRIEKYNGSDIFDYWLMFPRFTNAMQVGSVNGKPTCLSVINGTDPDCVPLDAFSTAPPDEAVWDYITRTGGSRVQIDQIVLNGSVSGTLGTLGLKSPFANSALGFAIVAEHRWNRVSESGSGAYDWWSRYASSDVVNELGGELELPLVQNKPFVEELTVSGAYRISDYRSLDKLVHTWKADFTYRPFAGLGFRGSLNKALRQGVLERLQTAAPYTGSFRDFCAPPRTGSTLTRYSFEQCAASGITRQQYDSLTTYGGCDTNGLCPVLYRPGGNPNLQPERSRSVTAGVVLQPRFLRGFTASLDYFAIKITGAFEWIRTDLVADQCFNQNVSFYCGLITRDAGTGAVTEINARYMNSGFVETKGYDFGLSYNWADPSKLIGVDIGTLNFGFNGTLNTTYNRQFAPNSPVYSCLGYFGFFCAEPSPKYRHYASIGWGMPWKGNVTLLWRYASATKNSKLAPNAPLASRPSPGNTDTYPLIPKMPVLSLFDLALTYPISRSIDVRFNVQNLFDKDPPMAGYADAGTGAWFNTYPQYDSWGRTLRVAVRAKLW</sequence>
<evidence type="ECO:0000256" key="11">
    <source>
        <dbReference type="SAM" id="SignalP"/>
    </source>
</evidence>
<feature type="chain" id="PRO_5014940286" description="TonB-dependent receptor" evidence="11">
    <location>
        <begin position="26"/>
        <end position="1001"/>
    </location>
</feature>
<dbReference type="PROSITE" id="PS52016">
    <property type="entry name" value="TONB_DEPENDENT_REC_3"/>
    <property type="match status" value="1"/>
</dbReference>
<dbReference type="Pfam" id="PF00593">
    <property type="entry name" value="TonB_dep_Rec_b-barrel"/>
    <property type="match status" value="1"/>
</dbReference>
<keyword evidence="5 9" id="KW-0798">TonB box</keyword>
<evidence type="ECO:0000256" key="5">
    <source>
        <dbReference type="ARBA" id="ARBA00023077"/>
    </source>
</evidence>
<evidence type="ECO:0000256" key="2">
    <source>
        <dbReference type="ARBA" id="ARBA00022448"/>
    </source>
</evidence>
<evidence type="ECO:0000256" key="3">
    <source>
        <dbReference type="ARBA" id="ARBA00022452"/>
    </source>
</evidence>
<feature type="region of interest" description="Disordered" evidence="10">
    <location>
        <begin position="28"/>
        <end position="59"/>
    </location>
</feature>
<evidence type="ECO:0000259" key="12">
    <source>
        <dbReference type="Pfam" id="PF00593"/>
    </source>
</evidence>
<accession>A0A2K8MAW0</accession>
<evidence type="ECO:0000313" key="14">
    <source>
        <dbReference type="EMBL" id="ATY31022.1"/>
    </source>
</evidence>
<keyword evidence="11" id="KW-0732">Signal</keyword>
<comment type="similarity">
    <text evidence="8 9">Belongs to the TonB-dependent receptor family.</text>
</comment>
<feature type="compositionally biased region" description="Low complexity" evidence="10">
    <location>
        <begin position="28"/>
        <end position="45"/>
    </location>
</feature>
<dbReference type="RefSeq" id="WP_100280833.1">
    <property type="nucleotide sequence ID" value="NZ_CP024923.1"/>
</dbReference>
<keyword evidence="2 8" id="KW-0813">Transport</keyword>
<dbReference type="InterPro" id="IPR037066">
    <property type="entry name" value="Plug_dom_sf"/>
</dbReference>
<dbReference type="KEGG" id="sphc:CVN68_02670"/>
<keyword evidence="3 8" id="KW-1134">Transmembrane beta strand</keyword>
<evidence type="ECO:0008006" key="16">
    <source>
        <dbReference type="Google" id="ProtNLM"/>
    </source>
</evidence>
<evidence type="ECO:0000313" key="15">
    <source>
        <dbReference type="Proteomes" id="UP000229081"/>
    </source>
</evidence>
<dbReference type="InterPro" id="IPR012910">
    <property type="entry name" value="Plug_dom"/>
</dbReference>
<dbReference type="InterPro" id="IPR000531">
    <property type="entry name" value="Beta-barrel_TonB"/>
</dbReference>
<protein>
    <recommendedName>
        <fullName evidence="16">TonB-dependent receptor</fullName>
    </recommendedName>
</protein>
<dbReference type="PANTHER" id="PTHR47234">
    <property type="match status" value="1"/>
</dbReference>
<dbReference type="Proteomes" id="UP000229081">
    <property type="component" value="Chromosome"/>
</dbReference>
<dbReference type="EMBL" id="CP024923">
    <property type="protein sequence ID" value="ATY31022.1"/>
    <property type="molecule type" value="Genomic_DNA"/>
</dbReference>
<name>A0A2K8MAW0_9SPHN</name>
<evidence type="ECO:0000259" key="13">
    <source>
        <dbReference type="Pfam" id="PF07715"/>
    </source>
</evidence>
<dbReference type="Gene3D" id="2.40.170.20">
    <property type="entry name" value="TonB-dependent receptor, beta-barrel domain"/>
    <property type="match status" value="1"/>
</dbReference>
<dbReference type="AlphaFoldDB" id="A0A2K8MAW0"/>
<evidence type="ECO:0000256" key="7">
    <source>
        <dbReference type="ARBA" id="ARBA00023237"/>
    </source>
</evidence>
<evidence type="ECO:0000256" key="6">
    <source>
        <dbReference type="ARBA" id="ARBA00023136"/>
    </source>
</evidence>
<dbReference type="Pfam" id="PF07715">
    <property type="entry name" value="Plug"/>
    <property type="match status" value="1"/>
</dbReference>
<evidence type="ECO:0000256" key="8">
    <source>
        <dbReference type="PROSITE-ProRule" id="PRU01360"/>
    </source>
</evidence>
<evidence type="ECO:0000256" key="9">
    <source>
        <dbReference type="RuleBase" id="RU003357"/>
    </source>
</evidence>
<dbReference type="InterPro" id="IPR039426">
    <property type="entry name" value="TonB-dep_rcpt-like"/>
</dbReference>
<dbReference type="OrthoDB" id="7515717at2"/>
<keyword evidence="15" id="KW-1185">Reference proteome</keyword>
<proteinExistence type="inferred from homology"/>
<reference evidence="14 15" key="1">
    <citation type="submission" date="2017-11" db="EMBL/GenBank/DDBJ databases">
        <title>Complete genome sequence of Sphingomonas sp. Strain Cra20, a psychrotolerant potential plant growth promoting rhizobacteria.</title>
        <authorList>
            <person name="Luo Y."/>
        </authorList>
    </citation>
    <scope>NUCLEOTIDE SEQUENCE [LARGE SCALE GENOMIC DNA]</scope>
    <source>
        <strain evidence="14 15">Cra20</strain>
    </source>
</reference>
<evidence type="ECO:0000256" key="1">
    <source>
        <dbReference type="ARBA" id="ARBA00004571"/>
    </source>
</evidence>
<keyword evidence="7 8" id="KW-0998">Cell outer membrane</keyword>
<dbReference type="GO" id="GO:0009279">
    <property type="term" value="C:cell outer membrane"/>
    <property type="evidence" value="ECO:0007669"/>
    <property type="project" value="UniProtKB-SubCell"/>
</dbReference>
<comment type="subcellular location">
    <subcellularLocation>
        <location evidence="1 8">Cell outer membrane</location>
        <topology evidence="1 8">Multi-pass membrane protein</topology>
    </subcellularLocation>
</comment>
<keyword evidence="4 8" id="KW-0812">Transmembrane</keyword>
<dbReference type="Gene3D" id="2.170.130.10">
    <property type="entry name" value="TonB-dependent receptor, plug domain"/>
    <property type="match status" value="1"/>
</dbReference>
<gene>
    <name evidence="14" type="ORF">CVN68_02670</name>
</gene>
<feature type="signal peptide" evidence="11">
    <location>
        <begin position="1"/>
        <end position="25"/>
    </location>
</feature>
<organism evidence="14 15">
    <name type="scientific">Sphingomonas psychrotolerans</name>
    <dbReference type="NCBI Taxonomy" id="1327635"/>
    <lineage>
        <taxon>Bacteria</taxon>
        <taxon>Pseudomonadati</taxon>
        <taxon>Pseudomonadota</taxon>
        <taxon>Alphaproteobacteria</taxon>
        <taxon>Sphingomonadales</taxon>
        <taxon>Sphingomonadaceae</taxon>
        <taxon>Sphingomonas</taxon>
    </lineage>
</organism>
<feature type="domain" description="TonB-dependent receptor-like beta-barrel" evidence="12">
    <location>
        <begin position="293"/>
        <end position="960"/>
    </location>
</feature>
<keyword evidence="6 8" id="KW-0472">Membrane</keyword>
<evidence type="ECO:0000256" key="10">
    <source>
        <dbReference type="SAM" id="MobiDB-lite"/>
    </source>
</evidence>
<dbReference type="PANTHER" id="PTHR47234:SF2">
    <property type="entry name" value="TONB-DEPENDENT RECEPTOR"/>
    <property type="match status" value="1"/>
</dbReference>